<dbReference type="CDD" id="cd02042">
    <property type="entry name" value="ParAB_family"/>
    <property type="match status" value="1"/>
</dbReference>
<dbReference type="Proteomes" id="UP000272781">
    <property type="component" value="Unassembled WGS sequence"/>
</dbReference>
<dbReference type="EMBL" id="RJVK01000001">
    <property type="protein sequence ID" value="ROR40893.1"/>
    <property type="molecule type" value="Genomic_DNA"/>
</dbReference>
<accession>A0AAJ4RE01</accession>
<gene>
    <name evidence="2" type="ORF">C6V80_05260</name>
    <name evidence="3" type="ORF">EDC58_0374</name>
</gene>
<dbReference type="PANTHER" id="PTHR13696">
    <property type="entry name" value="P-LOOP CONTAINING NUCLEOSIDE TRIPHOSPHATE HYDROLASE"/>
    <property type="match status" value="1"/>
</dbReference>
<reference evidence="2" key="3">
    <citation type="submission" date="2019-06" db="EMBL/GenBank/DDBJ databases">
        <title>A comparative analysis of the Nautiliaceae.</title>
        <authorList>
            <person name="Grosche A."/>
            <person name="Smedile F."/>
            <person name="Vetriani C."/>
        </authorList>
    </citation>
    <scope>NUCLEOTIDE SEQUENCE</scope>
    <source>
        <strain evidence="2">TB6</strain>
    </source>
</reference>
<evidence type="ECO:0000313" key="5">
    <source>
        <dbReference type="Proteomes" id="UP000298805"/>
    </source>
</evidence>
<protein>
    <submittedName>
        <fullName evidence="3">Cellulose biosynthesis protein BcsQ</fullName>
    </submittedName>
    <submittedName>
        <fullName evidence="2">ParA family protein</fullName>
    </submittedName>
</protein>
<dbReference type="InterPro" id="IPR050678">
    <property type="entry name" value="DNA_Partitioning_ATPase"/>
</dbReference>
<name>A0AAJ4RE01_9BACT</name>
<evidence type="ECO:0000313" key="2">
    <source>
        <dbReference type="EMBL" id="QCI28383.1"/>
    </source>
</evidence>
<keyword evidence="5" id="KW-1185">Reference proteome</keyword>
<dbReference type="Pfam" id="PF13614">
    <property type="entry name" value="AAA_31"/>
    <property type="match status" value="1"/>
</dbReference>
<feature type="domain" description="AAA" evidence="1">
    <location>
        <begin position="2"/>
        <end position="141"/>
    </location>
</feature>
<dbReference type="Proteomes" id="UP000298805">
    <property type="component" value="Chromosome"/>
</dbReference>
<dbReference type="InterPro" id="IPR025669">
    <property type="entry name" value="AAA_dom"/>
</dbReference>
<dbReference type="SUPFAM" id="SSF52540">
    <property type="entry name" value="P-loop containing nucleoside triphosphate hydrolases"/>
    <property type="match status" value="1"/>
</dbReference>
<evidence type="ECO:0000313" key="3">
    <source>
        <dbReference type="EMBL" id="ROR40893.1"/>
    </source>
</evidence>
<dbReference type="EMBL" id="CP027432">
    <property type="protein sequence ID" value="QCI28383.1"/>
    <property type="molecule type" value="Genomic_DNA"/>
</dbReference>
<reference evidence="5" key="1">
    <citation type="submission" date="2018-03" db="EMBL/GenBank/DDBJ databases">
        <title>A comparative analysis of the Nautiliaceae.</title>
        <authorList>
            <person name="Grosche A."/>
            <person name="Smedile F."/>
            <person name="Vetriani C."/>
        </authorList>
    </citation>
    <scope>NUCLEOTIDE SEQUENCE [LARGE SCALE GENOMIC DNA]</scope>
    <source>
        <strain evidence="5">TB6</strain>
    </source>
</reference>
<evidence type="ECO:0000259" key="1">
    <source>
        <dbReference type="Pfam" id="PF13614"/>
    </source>
</evidence>
<organism evidence="3 4">
    <name type="scientific">Caminibacter pacificus</name>
    <dbReference type="NCBI Taxonomy" id="1424653"/>
    <lineage>
        <taxon>Bacteria</taxon>
        <taxon>Pseudomonadati</taxon>
        <taxon>Campylobacterota</taxon>
        <taxon>Epsilonproteobacteria</taxon>
        <taxon>Nautiliales</taxon>
        <taxon>Nautiliaceae</taxon>
        <taxon>Caminibacter</taxon>
    </lineage>
</organism>
<dbReference type="Gene3D" id="3.40.50.300">
    <property type="entry name" value="P-loop containing nucleotide triphosphate hydrolases"/>
    <property type="match status" value="1"/>
</dbReference>
<reference evidence="3 4" key="2">
    <citation type="submission" date="2018-11" db="EMBL/GenBank/DDBJ databases">
        <title>Genomic Encyclopedia of Type Strains, Phase IV (KMG-IV): sequencing the most valuable type-strain genomes for metagenomic binning, comparative biology and taxonomic classification.</title>
        <authorList>
            <person name="Goeker M."/>
        </authorList>
    </citation>
    <scope>NUCLEOTIDE SEQUENCE [LARGE SCALE GENOMIC DNA]</scope>
    <source>
        <strain evidence="3 4">DSM 27783</strain>
    </source>
</reference>
<dbReference type="InterPro" id="IPR027417">
    <property type="entry name" value="P-loop_NTPase"/>
</dbReference>
<sequence length="217" mass="24855">MIISLYNIKGGVGKTSTCINLASTASKTKKVLIIDLDIQGASSYFFGKKPKKRGIFKKPIEKIIKKTNNPNIDIIPSDKQLIKYQGELKKLLNLKYDIIFIDAPATLNDLTKDILKYSDIVLSPVLPNILSLRTYNQLLETKLNKNIKLFVNAYENKPSHKQIVKAILKLPKSQYLKTYIPKSEKIENMPLYKMSVVDKYPYSLETKRYQKLLSELI</sequence>
<dbReference type="RefSeq" id="WP_123351803.1">
    <property type="nucleotide sequence ID" value="NZ_CP027432.2"/>
</dbReference>
<evidence type="ECO:0000313" key="4">
    <source>
        <dbReference type="Proteomes" id="UP000272781"/>
    </source>
</evidence>
<dbReference type="PANTHER" id="PTHR13696:SF52">
    <property type="entry name" value="PARA FAMILY PROTEIN CT_582"/>
    <property type="match status" value="1"/>
</dbReference>
<proteinExistence type="predicted"/>
<dbReference type="AlphaFoldDB" id="A0AAJ4RE01"/>